<evidence type="ECO:0000259" key="15">
    <source>
        <dbReference type="PROSITE" id="PS50929"/>
    </source>
</evidence>
<accession>A0A077WH96</accession>
<dbReference type="SUPFAM" id="SSF52540">
    <property type="entry name" value="P-loop containing nucleoside triphosphate hydrolases"/>
    <property type="match status" value="2"/>
</dbReference>
<dbReference type="Gene3D" id="3.40.50.300">
    <property type="entry name" value="P-loop containing nucleotide triphosphate hydrolases"/>
    <property type="match status" value="2"/>
</dbReference>
<dbReference type="Pfam" id="PF00664">
    <property type="entry name" value="ABC_membrane"/>
    <property type="match status" value="2"/>
</dbReference>
<evidence type="ECO:0000259" key="14">
    <source>
        <dbReference type="PROSITE" id="PS50893"/>
    </source>
</evidence>
<dbReference type="CDD" id="cd03249">
    <property type="entry name" value="ABC_MTABC3_MDL1_MDL2"/>
    <property type="match status" value="1"/>
</dbReference>
<evidence type="ECO:0000256" key="5">
    <source>
        <dbReference type="ARBA" id="ARBA00022737"/>
    </source>
</evidence>
<feature type="transmembrane region" description="Helical" evidence="13">
    <location>
        <begin position="127"/>
        <end position="155"/>
    </location>
</feature>
<dbReference type="InterPro" id="IPR017871">
    <property type="entry name" value="ABC_transporter-like_CS"/>
</dbReference>
<feature type="transmembrane region" description="Helical" evidence="13">
    <location>
        <begin position="311"/>
        <end position="335"/>
    </location>
</feature>
<keyword evidence="5" id="KW-0677">Repeat</keyword>
<feature type="transmembrane region" description="Helical" evidence="13">
    <location>
        <begin position="210"/>
        <end position="230"/>
    </location>
</feature>
<keyword evidence="7" id="KW-0067">ATP-binding</keyword>
<evidence type="ECO:0000256" key="4">
    <source>
        <dbReference type="ARBA" id="ARBA00022692"/>
    </source>
</evidence>
<dbReference type="FunFam" id="3.40.50.300:FF:000479">
    <property type="entry name" value="Multidrug resistance protein 1A"/>
    <property type="match status" value="1"/>
</dbReference>
<dbReference type="PANTHER" id="PTHR43394:SF1">
    <property type="entry name" value="ATP-BINDING CASSETTE SUB-FAMILY B MEMBER 10, MITOCHONDRIAL"/>
    <property type="match status" value="1"/>
</dbReference>
<evidence type="ECO:0000256" key="9">
    <source>
        <dbReference type="ARBA" id="ARBA00022989"/>
    </source>
</evidence>
<feature type="transmembrane region" description="Helical" evidence="13">
    <location>
        <begin position="347"/>
        <end position="364"/>
    </location>
</feature>
<evidence type="ECO:0000256" key="1">
    <source>
        <dbReference type="ARBA" id="ARBA00004141"/>
    </source>
</evidence>
<evidence type="ECO:0000256" key="11">
    <source>
        <dbReference type="ARBA" id="ARBA00023180"/>
    </source>
</evidence>
<dbReference type="CDD" id="cd18578">
    <property type="entry name" value="ABC_6TM_Pgp_ABCB1_D2_like"/>
    <property type="match status" value="1"/>
</dbReference>
<sequence>MHHFSSTNATTSSSSGNNADNTTSSPAGNNADNTTTTSSSIEHHTTATQRPSFLKRCMNAIEGKRVVPMRILFRFATRNDKYLIIAGSICSICVGVLQTTCLGIFVGSTTEAVEAITQADGSLTKRLQPAVIGFAAIGGVLMILSYLGNALWIIAGENQMQSIRRYYIASLLRQDMQWFDTRTMDHDALTIRLALDMQQLQDGISERFGGLIRSISAFVSGFFMALSIGWQVCVVVLPTIPLLAFMAYLTIHLLVHSTYKVQEAYGDAGSVAQQVFDNIRTVYSYSLQHRFVNMYKAHLIKARQAGVRRGLYGGLCYAALVSVLLMTYALAMWYAGNVISRGDIDSWDALTAILGMMLGSIAFLQVPGHMSAIAAAYTAACKIFDTIDSISIIDNPTIAKPIPPIQGNIDFVNVSFAYPNRPDMHVLKNINLSIKQGTTVALVGNSGSGKSTCIQLIQRLYDISAGQLLIDGRDITTINVRWLRHHMGIVHQEPKLFNTTIRENLLLGVPNRSATQEQIVQACIEANCHDFISALPEGYDTNVGEYGSKLSVGQRQRIAIARAIINNPPILLLDEATSALDTSSELAVQQALETATARRTTVIIAHKMSTVKSADQVIVLKQGEIVQIGTHQQLLQQRGSTYAKLMRLQEIAIQRIQQQSDDDDMTTSTSKDTQRKQQSTKRGQVTFSDQQSTATRGRSTSLFSASRIQHQQHVIANQKAPILKIFRQMYDERWLLALGFLGSALAGFIFPFVAYVIAYATLNLVQRDQEQQFGMSYIGVTEAFAFWIFISAMGSFIIYALQVTSFAVAGEQYTERLRGQVFQAYLKQEVAYFDQHTTSNLAAQLAVDAKNVNELVTRVPGDIVQIISTAVSGLVISYLQNPLMTGAVCALAPVVMGASFYEAHTQRSYEHKTLHAHEQCNIILAEAVKELQTVISLGQQPFFESNYAKATDDAHVIIKHKAIFASIGYALNQGFIMFVVALALHLGAGYLDDGSVDATSMYVCLLCVLVSVHSMGRLGAFGTTYARAKRAAIATCQVLERTPEIDPDLEGLSPAVNKIQGDISLRDIAFSYPTRPDVRIFDGSFSVTAHSGMTIALVGPSGCGKSTSIGLLQRWYDPTDGTITLDGSSTRAYTLNALRQSMATVSQEPVLFGLSIGDNIWLGRAGEQDTKEDPVTRQQVEDAARLVGMHDFITSLPQAYDTRVGCSGSSRGIQLSGGQKQRIALARAMIRQPKVLLLDEATSALDAESEQQIQNAIDQLIHQADRTIIIIAHQLSTVKNADLICYIRDGRIIEQGTHWELLRQRGEYAALVRLQSLK</sequence>
<dbReference type="GO" id="GO:0016887">
    <property type="term" value="F:ATP hydrolysis activity"/>
    <property type="evidence" value="ECO:0007669"/>
    <property type="project" value="InterPro"/>
</dbReference>
<dbReference type="EMBL" id="LK023318">
    <property type="protein sequence ID" value="CDS05977.1"/>
    <property type="molecule type" value="Genomic_DNA"/>
</dbReference>
<dbReference type="InterPro" id="IPR039421">
    <property type="entry name" value="Type_1_exporter"/>
</dbReference>
<dbReference type="GO" id="GO:0015421">
    <property type="term" value="F:ABC-type oligopeptide transporter activity"/>
    <property type="evidence" value="ECO:0007669"/>
    <property type="project" value="TreeGrafter"/>
</dbReference>
<evidence type="ECO:0000256" key="12">
    <source>
        <dbReference type="SAM" id="MobiDB-lite"/>
    </source>
</evidence>
<dbReference type="InterPro" id="IPR036640">
    <property type="entry name" value="ABC1_TM_sf"/>
</dbReference>
<dbReference type="CDD" id="cd18577">
    <property type="entry name" value="ABC_6TM_Pgp_ABCB1_D1_like"/>
    <property type="match status" value="1"/>
</dbReference>
<protein>
    <recommendedName>
        <fullName evidence="17">ATP-binding cassette, subfamily B (MDR/TAP), member 1</fullName>
    </recommendedName>
</protein>
<feature type="transmembrane region" description="Helical" evidence="13">
    <location>
        <begin position="1000"/>
        <end position="1020"/>
    </location>
</feature>
<dbReference type="SMART" id="SM00382">
    <property type="entry name" value="AAA"/>
    <property type="match status" value="2"/>
</dbReference>
<evidence type="ECO:0000256" key="13">
    <source>
        <dbReference type="SAM" id="Phobius"/>
    </source>
</evidence>
<feature type="transmembrane region" description="Helical" evidence="13">
    <location>
        <begin position="236"/>
        <end position="255"/>
    </location>
</feature>
<dbReference type="OrthoDB" id="6500128at2759"/>
<feature type="domain" description="ABC transmembrane type-1" evidence="15">
    <location>
        <begin position="737"/>
        <end position="1027"/>
    </location>
</feature>
<reference evidence="16" key="1">
    <citation type="journal article" date="2014" name="Genome Announc.">
        <title>De novo whole-genome sequence and genome annotation of Lichtheimia ramosa.</title>
        <authorList>
            <person name="Linde J."/>
            <person name="Schwartze V."/>
            <person name="Binder U."/>
            <person name="Lass-Florl C."/>
            <person name="Voigt K."/>
            <person name="Horn F."/>
        </authorList>
    </citation>
    <scope>NUCLEOTIDE SEQUENCE</scope>
    <source>
        <strain evidence="16">JMRC FSU:6197</strain>
    </source>
</reference>
<keyword evidence="3" id="KW-0813">Transport</keyword>
<feature type="domain" description="ABC transmembrane type-1" evidence="15">
    <location>
        <begin position="83"/>
        <end position="375"/>
    </location>
</feature>
<dbReference type="InterPro" id="IPR027417">
    <property type="entry name" value="P-loop_NTPase"/>
</dbReference>
<organism evidence="16">
    <name type="scientific">Lichtheimia ramosa</name>
    <dbReference type="NCBI Taxonomy" id="688394"/>
    <lineage>
        <taxon>Eukaryota</taxon>
        <taxon>Fungi</taxon>
        <taxon>Fungi incertae sedis</taxon>
        <taxon>Mucoromycota</taxon>
        <taxon>Mucoromycotina</taxon>
        <taxon>Mucoromycetes</taxon>
        <taxon>Mucorales</taxon>
        <taxon>Lichtheimiaceae</taxon>
        <taxon>Lichtheimia</taxon>
    </lineage>
</organism>
<evidence type="ECO:0000256" key="8">
    <source>
        <dbReference type="ARBA" id="ARBA00022967"/>
    </source>
</evidence>
<dbReference type="InterPro" id="IPR003593">
    <property type="entry name" value="AAA+_ATPase"/>
</dbReference>
<keyword evidence="9 13" id="KW-1133">Transmembrane helix</keyword>
<feature type="transmembrane region" description="Helical" evidence="13">
    <location>
        <begin position="784"/>
        <end position="809"/>
    </location>
</feature>
<evidence type="ECO:0000256" key="6">
    <source>
        <dbReference type="ARBA" id="ARBA00022741"/>
    </source>
</evidence>
<dbReference type="GO" id="GO:0005524">
    <property type="term" value="F:ATP binding"/>
    <property type="evidence" value="ECO:0007669"/>
    <property type="project" value="UniProtKB-KW"/>
</dbReference>
<dbReference type="FunFam" id="3.40.50.300:FF:000205">
    <property type="entry name" value="ABC transporter B family member 4"/>
    <property type="match status" value="1"/>
</dbReference>
<keyword evidence="6" id="KW-0547">Nucleotide-binding</keyword>
<dbReference type="InterPro" id="IPR003439">
    <property type="entry name" value="ABC_transporter-like_ATP-bd"/>
</dbReference>
<keyword evidence="8" id="KW-1278">Translocase</keyword>
<evidence type="ECO:0000256" key="3">
    <source>
        <dbReference type="ARBA" id="ARBA00022448"/>
    </source>
</evidence>
<keyword evidence="10 13" id="KW-0472">Membrane</keyword>
<keyword evidence="11" id="KW-0325">Glycoprotein</keyword>
<evidence type="ECO:0000256" key="2">
    <source>
        <dbReference type="ARBA" id="ARBA00007577"/>
    </source>
</evidence>
<comment type="similarity">
    <text evidence="2">Belongs to the ABC transporter superfamily. ABCB family. Multidrug resistance exporter (TC 3.A.1.201) subfamily.</text>
</comment>
<feature type="domain" description="ABC transporter" evidence="14">
    <location>
        <begin position="409"/>
        <end position="647"/>
    </location>
</feature>
<evidence type="ECO:0000313" key="16">
    <source>
        <dbReference type="EMBL" id="CDS05977.1"/>
    </source>
</evidence>
<dbReference type="Gene3D" id="1.20.1560.10">
    <property type="entry name" value="ABC transporter type 1, transmembrane domain"/>
    <property type="match status" value="1"/>
</dbReference>
<dbReference type="PROSITE" id="PS00211">
    <property type="entry name" value="ABC_TRANSPORTER_1"/>
    <property type="match status" value="2"/>
</dbReference>
<gene>
    <name evidence="16" type="ORF">LRAMOSA08505</name>
</gene>
<feature type="transmembrane region" description="Helical" evidence="13">
    <location>
        <begin position="82"/>
        <end position="107"/>
    </location>
</feature>
<keyword evidence="4 13" id="KW-0812">Transmembrane</keyword>
<dbReference type="GO" id="GO:0090374">
    <property type="term" value="P:oligopeptide export from mitochondrion"/>
    <property type="evidence" value="ECO:0007669"/>
    <property type="project" value="TreeGrafter"/>
</dbReference>
<name>A0A077WH96_9FUNG</name>
<dbReference type="GO" id="GO:0005743">
    <property type="term" value="C:mitochondrial inner membrane"/>
    <property type="evidence" value="ECO:0007669"/>
    <property type="project" value="TreeGrafter"/>
</dbReference>
<evidence type="ECO:0000256" key="10">
    <source>
        <dbReference type="ARBA" id="ARBA00023136"/>
    </source>
</evidence>
<proteinExistence type="inferred from homology"/>
<feature type="region of interest" description="Disordered" evidence="12">
    <location>
        <begin position="659"/>
        <end position="698"/>
    </location>
</feature>
<dbReference type="SUPFAM" id="SSF90123">
    <property type="entry name" value="ABC transporter transmembrane region"/>
    <property type="match status" value="2"/>
</dbReference>
<dbReference type="PROSITE" id="PS50893">
    <property type="entry name" value="ABC_TRANSPORTER_2"/>
    <property type="match status" value="2"/>
</dbReference>
<dbReference type="InterPro" id="IPR011527">
    <property type="entry name" value="ABC1_TM_dom"/>
</dbReference>
<evidence type="ECO:0008006" key="17">
    <source>
        <dbReference type="Google" id="ProtNLM"/>
    </source>
</evidence>
<feature type="transmembrane region" description="Helical" evidence="13">
    <location>
        <begin position="734"/>
        <end position="758"/>
    </location>
</feature>
<feature type="compositionally biased region" description="Polar residues" evidence="12">
    <location>
        <begin position="676"/>
        <end position="698"/>
    </location>
</feature>
<feature type="transmembrane region" description="Helical" evidence="13">
    <location>
        <begin position="969"/>
        <end position="988"/>
    </location>
</feature>
<dbReference type="PANTHER" id="PTHR43394">
    <property type="entry name" value="ATP-DEPENDENT PERMEASE MDL1, MITOCHONDRIAL"/>
    <property type="match status" value="1"/>
</dbReference>
<evidence type="ECO:0000256" key="7">
    <source>
        <dbReference type="ARBA" id="ARBA00022840"/>
    </source>
</evidence>
<dbReference type="PROSITE" id="PS50929">
    <property type="entry name" value="ABC_TM1F"/>
    <property type="match status" value="2"/>
</dbReference>
<comment type="subcellular location">
    <subcellularLocation>
        <location evidence="1">Membrane</location>
        <topology evidence="1">Multi-pass membrane protein</topology>
    </subcellularLocation>
</comment>
<feature type="compositionally biased region" description="Low complexity" evidence="12">
    <location>
        <begin position="1"/>
        <end position="25"/>
    </location>
</feature>
<feature type="domain" description="ABC transporter" evidence="14">
    <location>
        <begin position="1063"/>
        <end position="1314"/>
    </location>
</feature>
<feature type="region of interest" description="Disordered" evidence="12">
    <location>
        <begin position="1"/>
        <end position="49"/>
    </location>
</feature>
<dbReference type="Pfam" id="PF00005">
    <property type="entry name" value="ABC_tran"/>
    <property type="match status" value="2"/>
</dbReference>